<evidence type="ECO:0000313" key="3">
    <source>
        <dbReference type="WBParaSite" id="PSAMB.scaffold2339size23730.g17392.t1"/>
    </source>
</evidence>
<sequence length="726" mass="83090">MAEEESKLIDAVFTALAYNGKLTLHELFGYSYAVRQLSGDKQELEHFLWIHSHFFRFDDDEQRYSNQDRQRYTPFVRSLLIHLQYCENCSIRCLLDFLAESENDDQLEVAAHRQYYCGYDTDGLLIFLQDHEGLFVIDESADLTIDRAVRLNPLALDYESVRFADSDQTHKLHSSNAIRDNSCIAYGPAEITAVYSTHRSFTMQFISTQWAGDQIYCSMTLLPYEAKEGMIIEVEAVRMYNAANVWRAISMTEVKNQRDADSSLEEQFFAVFHLLRTQSYCKTADALFNEIKSGNLFANPCDLWTFVKNNPHLLRTREDLISLRSKKHIEAFTKILNALGPGSFPLSSLGDALDDESDFWKCAYGLDWRRRVLGFYYDHTELFEVLIEFPDQLNNEVKWIGNPFVETLAQLEDTKPAQKILISPISSYIPLTERQLLLIANCESQPNADGSETEPVADSGSVNEAPADSEYQQNSSPRPEMSNSFSDRCEVEGNDGDSAELPQPTQITQNVSTFAALSELEKHVVELIDNHFQEEECVEMGALHGKLNKLRPFTSIDSLKEFLAIRQHVYAVDEHDNITCVDSMHRSRLNLLLRLSQTQCSISEVYEQLGEENQTQEDHLLAELRQYDHLFEITEVFQGNHYVKAKGGYNIENETFVPYIYENIRIKSATAEYEEESRQKISKVGGEEEQTGQADGENEGVFTAEERKSAEENEISAEPMQTFTLL</sequence>
<name>A0A914VQV4_9BILA</name>
<feature type="region of interest" description="Disordered" evidence="1">
    <location>
        <begin position="445"/>
        <end position="505"/>
    </location>
</feature>
<evidence type="ECO:0000256" key="1">
    <source>
        <dbReference type="SAM" id="MobiDB-lite"/>
    </source>
</evidence>
<dbReference type="WBParaSite" id="PSAMB.scaffold2339size23730.g17392.t1">
    <property type="protein sequence ID" value="PSAMB.scaffold2339size23730.g17392.t1"/>
    <property type="gene ID" value="PSAMB.scaffold2339size23730.g17392"/>
</dbReference>
<reference evidence="3" key="1">
    <citation type="submission" date="2022-11" db="UniProtKB">
        <authorList>
            <consortium name="WormBaseParasite"/>
        </authorList>
    </citation>
    <scope>IDENTIFICATION</scope>
</reference>
<dbReference type="Proteomes" id="UP000887566">
    <property type="component" value="Unplaced"/>
</dbReference>
<organism evidence="2 3">
    <name type="scientific">Plectus sambesii</name>
    <dbReference type="NCBI Taxonomy" id="2011161"/>
    <lineage>
        <taxon>Eukaryota</taxon>
        <taxon>Metazoa</taxon>
        <taxon>Ecdysozoa</taxon>
        <taxon>Nematoda</taxon>
        <taxon>Chromadorea</taxon>
        <taxon>Plectida</taxon>
        <taxon>Plectina</taxon>
        <taxon>Plectoidea</taxon>
        <taxon>Plectidae</taxon>
        <taxon>Plectus</taxon>
    </lineage>
</organism>
<dbReference type="AlphaFoldDB" id="A0A914VQV4"/>
<keyword evidence="2" id="KW-1185">Reference proteome</keyword>
<proteinExistence type="predicted"/>
<accession>A0A914VQV4</accession>
<protein>
    <submittedName>
        <fullName evidence="3">Uncharacterized protein</fullName>
    </submittedName>
</protein>
<feature type="compositionally biased region" description="Polar residues" evidence="1">
    <location>
        <begin position="470"/>
        <end position="486"/>
    </location>
</feature>
<evidence type="ECO:0000313" key="2">
    <source>
        <dbReference type="Proteomes" id="UP000887566"/>
    </source>
</evidence>
<feature type="region of interest" description="Disordered" evidence="1">
    <location>
        <begin position="676"/>
        <end position="726"/>
    </location>
</feature>